<keyword evidence="2 4" id="KW-0732">Signal</keyword>
<dbReference type="Pfam" id="PF08386">
    <property type="entry name" value="Abhydrolase_4"/>
    <property type="match status" value="1"/>
</dbReference>
<dbReference type="InterPro" id="IPR051601">
    <property type="entry name" value="Serine_prot/Carboxylest_S33"/>
</dbReference>
<evidence type="ECO:0000259" key="6">
    <source>
        <dbReference type="Pfam" id="PF08386"/>
    </source>
</evidence>
<evidence type="ECO:0000256" key="2">
    <source>
        <dbReference type="ARBA" id="ARBA00022729"/>
    </source>
</evidence>
<evidence type="ECO:0000256" key="4">
    <source>
        <dbReference type="SAM" id="SignalP"/>
    </source>
</evidence>
<gene>
    <name evidence="7" type="ORF">ACFPH6_11605</name>
</gene>
<organism evidence="7 8">
    <name type="scientific">Streptomyces xiangluensis</name>
    <dbReference type="NCBI Taxonomy" id="2665720"/>
    <lineage>
        <taxon>Bacteria</taxon>
        <taxon>Bacillati</taxon>
        <taxon>Actinomycetota</taxon>
        <taxon>Actinomycetes</taxon>
        <taxon>Kitasatosporales</taxon>
        <taxon>Streptomycetaceae</taxon>
        <taxon>Streptomyces</taxon>
    </lineage>
</organism>
<sequence>MRRRRMAMAGAAVALAGSAVIAVQAGAGPARTKGGSHAPDDGLNRFQQQKVEWHRCRTGPDDAIGKELDDAKAQCAEVTVPLDYSHPDGPTIKVAMSRLKATDPKHRRGTLLYNPGGPGVPAMYLALMVKQAEPTIAARYDLIGMDPRFVGRSTPLNCKWPTVSIGSAGPDRRTFNRSVALSKDLAARCAGHRDVLPHASTRNTARDMDVIRATLGESKLSYIGSSYGTYLGEVYLQMFPRRADRVVLDSALNPDLFGPDLSSTQGPAVNATLRNWAAWAAGHHDRYHLGATTAEVMATMDRINQAATRGPLRVGSHKVDSRLLPQILWSVTGGDSEEVYADYAADVRVLSDAARGIEVTPPKALDEALTDLSTSTDADGTFSVQTAIQCADRAVSRDPETYYRDIQAHRADEPLFGPLTRNISPCSFWPTAPAEPPTKVHNAVPVLMVGATGDPAAVYPGQQVAHRALTGSRLVTLRGAFRHTVYAGLFAPQNKCIDDTVNRYLVEGKLPNTDTTCPVMPSPSDD</sequence>
<evidence type="ECO:0000259" key="5">
    <source>
        <dbReference type="Pfam" id="PF00561"/>
    </source>
</evidence>
<dbReference type="RefSeq" id="WP_386340941.1">
    <property type="nucleotide sequence ID" value="NZ_JBHSFG010000018.1"/>
</dbReference>
<dbReference type="EMBL" id="JBHSFG010000018">
    <property type="protein sequence ID" value="MFC4465181.1"/>
    <property type="molecule type" value="Genomic_DNA"/>
</dbReference>
<dbReference type="Gene3D" id="3.40.50.1820">
    <property type="entry name" value="alpha/beta hydrolase"/>
    <property type="match status" value="1"/>
</dbReference>
<dbReference type="InterPro" id="IPR029058">
    <property type="entry name" value="AB_hydrolase_fold"/>
</dbReference>
<feature type="domain" description="AB hydrolase-1" evidence="5">
    <location>
        <begin position="110"/>
        <end position="325"/>
    </location>
</feature>
<keyword evidence="8" id="KW-1185">Reference proteome</keyword>
<evidence type="ECO:0000256" key="3">
    <source>
        <dbReference type="ARBA" id="ARBA00022801"/>
    </source>
</evidence>
<dbReference type="Proteomes" id="UP001596012">
    <property type="component" value="Unassembled WGS sequence"/>
</dbReference>
<dbReference type="GO" id="GO:0016787">
    <property type="term" value="F:hydrolase activity"/>
    <property type="evidence" value="ECO:0007669"/>
    <property type="project" value="UniProtKB-KW"/>
</dbReference>
<accession>A0ABV8YPW6</accession>
<keyword evidence="3 7" id="KW-0378">Hydrolase</keyword>
<dbReference type="PANTHER" id="PTHR43248:SF29">
    <property type="entry name" value="TRIPEPTIDYL AMINOPEPTIDASE"/>
    <property type="match status" value="1"/>
</dbReference>
<dbReference type="PANTHER" id="PTHR43248">
    <property type="entry name" value="2-SUCCINYL-6-HYDROXY-2,4-CYCLOHEXADIENE-1-CARBOXYLATE SYNTHASE"/>
    <property type="match status" value="1"/>
</dbReference>
<proteinExistence type="inferred from homology"/>
<evidence type="ECO:0000256" key="1">
    <source>
        <dbReference type="ARBA" id="ARBA00010088"/>
    </source>
</evidence>
<dbReference type="SUPFAM" id="SSF53474">
    <property type="entry name" value="alpha/beta-Hydrolases"/>
    <property type="match status" value="1"/>
</dbReference>
<feature type="domain" description="Peptidase S33 tripeptidyl aminopeptidase-like C-terminal" evidence="6">
    <location>
        <begin position="421"/>
        <end position="517"/>
    </location>
</feature>
<protein>
    <submittedName>
        <fullName evidence="7">Alpha/beta hydrolase</fullName>
    </submittedName>
</protein>
<dbReference type="InterPro" id="IPR013595">
    <property type="entry name" value="Pept_S33_TAP-like_C"/>
</dbReference>
<evidence type="ECO:0000313" key="8">
    <source>
        <dbReference type="Proteomes" id="UP001596012"/>
    </source>
</evidence>
<dbReference type="InterPro" id="IPR000073">
    <property type="entry name" value="AB_hydrolase_1"/>
</dbReference>
<evidence type="ECO:0000313" key="7">
    <source>
        <dbReference type="EMBL" id="MFC4465181.1"/>
    </source>
</evidence>
<feature type="chain" id="PRO_5045141593" evidence="4">
    <location>
        <begin position="28"/>
        <end position="526"/>
    </location>
</feature>
<dbReference type="Pfam" id="PF00561">
    <property type="entry name" value="Abhydrolase_1"/>
    <property type="match status" value="1"/>
</dbReference>
<feature type="signal peptide" evidence="4">
    <location>
        <begin position="1"/>
        <end position="27"/>
    </location>
</feature>
<name>A0ABV8YPW6_9ACTN</name>
<reference evidence="8" key="1">
    <citation type="journal article" date="2019" name="Int. J. Syst. Evol. Microbiol.">
        <title>The Global Catalogue of Microorganisms (GCM) 10K type strain sequencing project: providing services to taxonomists for standard genome sequencing and annotation.</title>
        <authorList>
            <consortium name="The Broad Institute Genomics Platform"/>
            <consortium name="The Broad Institute Genome Sequencing Center for Infectious Disease"/>
            <person name="Wu L."/>
            <person name="Ma J."/>
        </authorList>
    </citation>
    <scope>NUCLEOTIDE SEQUENCE [LARGE SCALE GENOMIC DNA]</scope>
    <source>
        <strain evidence="8">DT43</strain>
    </source>
</reference>
<comment type="caution">
    <text evidence="7">The sequence shown here is derived from an EMBL/GenBank/DDBJ whole genome shotgun (WGS) entry which is preliminary data.</text>
</comment>
<comment type="similarity">
    <text evidence="1">Belongs to the peptidase S33 family.</text>
</comment>